<feature type="compositionally biased region" description="Basic and acidic residues" evidence="1">
    <location>
        <begin position="1"/>
        <end position="11"/>
    </location>
</feature>
<reference evidence="2" key="2">
    <citation type="submission" date="2022-01" db="EMBL/GenBank/DDBJ databases">
        <authorList>
            <person name="Yamashiro T."/>
            <person name="Shiraishi A."/>
            <person name="Satake H."/>
            <person name="Nakayama K."/>
        </authorList>
    </citation>
    <scope>NUCLEOTIDE SEQUENCE</scope>
</reference>
<protein>
    <submittedName>
        <fullName evidence="2">Uncharacterized protein</fullName>
    </submittedName>
</protein>
<feature type="region of interest" description="Disordered" evidence="1">
    <location>
        <begin position="1"/>
        <end position="92"/>
    </location>
</feature>
<name>A0ABQ5C805_9ASTR</name>
<organism evidence="2 3">
    <name type="scientific">Tanacetum coccineum</name>
    <dbReference type="NCBI Taxonomy" id="301880"/>
    <lineage>
        <taxon>Eukaryota</taxon>
        <taxon>Viridiplantae</taxon>
        <taxon>Streptophyta</taxon>
        <taxon>Embryophyta</taxon>
        <taxon>Tracheophyta</taxon>
        <taxon>Spermatophyta</taxon>
        <taxon>Magnoliopsida</taxon>
        <taxon>eudicotyledons</taxon>
        <taxon>Gunneridae</taxon>
        <taxon>Pentapetalae</taxon>
        <taxon>asterids</taxon>
        <taxon>campanulids</taxon>
        <taxon>Asterales</taxon>
        <taxon>Asteraceae</taxon>
        <taxon>Asteroideae</taxon>
        <taxon>Anthemideae</taxon>
        <taxon>Anthemidinae</taxon>
        <taxon>Tanacetum</taxon>
    </lineage>
</organism>
<comment type="caution">
    <text evidence="2">The sequence shown here is derived from an EMBL/GenBank/DDBJ whole genome shotgun (WGS) entry which is preliminary data.</text>
</comment>
<dbReference type="EMBL" id="BQNB010013882">
    <property type="protein sequence ID" value="GJT21359.1"/>
    <property type="molecule type" value="Genomic_DNA"/>
</dbReference>
<feature type="compositionally biased region" description="Basic and acidic residues" evidence="1">
    <location>
        <begin position="27"/>
        <end position="77"/>
    </location>
</feature>
<evidence type="ECO:0000313" key="2">
    <source>
        <dbReference type="EMBL" id="GJT21359.1"/>
    </source>
</evidence>
<dbReference type="Proteomes" id="UP001151760">
    <property type="component" value="Unassembled WGS sequence"/>
</dbReference>
<sequence>MVEGGEDKESYASEFDDSILNDDVDDSGTRIEPGSHKEHSENVNNDDKVIEKEKKNDEVGKEKRDDDVEKIDEIEKEKEDDDVEKIDEIEKETKDDVKKMDEVVKEKDNDEFASGSMDFRNEKMQTPIPTPTRSPRTNLSSDKTIIEELTTTVSPTTATISKDSSIPKCKKISMSYKAKILLIQEVLDHYKKVVPKMTFAKTNEIIKEEIPCLVNLAVNKDRKVDPINVPKLISKEFATHGPKKIEELFQKHMLNTTHKLYPITRSSNADKTTSNLQQQLYLNMKTKSQDQAADLELWEILKAKFEKP</sequence>
<accession>A0ABQ5C805</accession>
<reference evidence="2" key="1">
    <citation type="journal article" date="2022" name="Int. J. Mol. Sci.">
        <title>Draft Genome of Tanacetum Coccineum: Genomic Comparison of Closely Related Tanacetum-Family Plants.</title>
        <authorList>
            <person name="Yamashiro T."/>
            <person name="Shiraishi A."/>
            <person name="Nakayama K."/>
            <person name="Satake H."/>
        </authorList>
    </citation>
    <scope>NUCLEOTIDE SEQUENCE</scope>
</reference>
<evidence type="ECO:0000313" key="3">
    <source>
        <dbReference type="Proteomes" id="UP001151760"/>
    </source>
</evidence>
<keyword evidence="3" id="KW-1185">Reference proteome</keyword>
<feature type="compositionally biased region" description="Acidic residues" evidence="1">
    <location>
        <begin position="14"/>
        <end position="26"/>
    </location>
</feature>
<evidence type="ECO:0000256" key="1">
    <source>
        <dbReference type="SAM" id="MobiDB-lite"/>
    </source>
</evidence>
<gene>
    <name evidence="2" type="ORF">Tco_0891296</name>
</gene>
<proteinExistence type="predicted"/>